<evidence type="ECO:0000313" key="2">
    <source>
        <dbReference type="Proteomes" id="UP001597383"/>
    </source>
</evidence>
<dbReference type="EMBL" id="JBHUHQ010000015">
    <property type="protein sequence ID" value="MFD2044717.1"/>
    <property type="molecule type" value="Genomic_DNA"/>
</dbReference>
<dbReference type="Proteomes" id="UP001597383">
    <property type="component" value="Unassembled WGS sequence"/>
</dbReference>
<accession>A0ABW4VYP4</accession>
<dbReference type="Pfam" id="PF02810">
    <property type="entry name" value="SEC-C"/>
    <property type="match status" value="1"/>
</dbReference>
<sequence>MNIVIDYIISLSNLYGLVHRDKVVEIYNLQNEEKIDKEKINTISMEFKEDLKKGFTEIHGDYFVTDSILQFGDFEEELRKRLQKPFYIPGQEELLNYKKNCYFEVNEEYNTLLDYLMKYIYSGDNHKAEILCEYIQGMCRYGFSLQQIMDEFNDRGINFKDEKQINKVIQLVMDLANNTRLPENNGYTPRELSGLMEKSMKRPIPSVVNQKERTEKVGRNVPCICGSGKKYKKCCMGNA</sequence>
<comment type="caution">
    <text evidence="1">The sequence shown here is derived from an EMBL/GenBank/DDBJ whole genome shotgun (WGS) entry which is preliminary data.</text>
</comment>
<dbReference type="SUPFAM" id="SSF103642">
    <property type="entry name" value="Sec-C motif"/>
    <property type="match status" value="1"/>
</dbReference>
<reference evidence="2" key="1">
    <citation type="journal article" date="2019" name="Int. J. Syst. Evol. Microbiol.">
        <title>The Global Catalogue of Microorganisms (GCM) 10K type strain sequencing project: providing services to taxonomists for standard genome sequencing and annotation.</title>
        <authorList>
            <consortium name="The Broad Institute Genomics Platform"/>
            <consortium name="The Broad Institute Genome Sequencing Center for Infectious Disease"/>
            <person name="Wu L."/>
            <person name="Ma J."/>
        </authorList>
    </citation>
    <scope>NUCLEOTIDE SEQUENCE [LARGE SCALE GENOMIC DNA]</scope>
    <source>
        <strain evidence="2">R28</strain>
    </source>
</reference>
<proteinExistence type="predicted"/>
<keyword evidence="2" id="KW-1185">Reference proteome</keyword>
<dbReference type="Gene3D" id="3.10.450.50">
    <property type="match status" value="1"/>
</dbReference>
<dbReference type="RefSeq" id="WP_377556049.1">
    <property type="nucleotide sequence ID" value="NZ_JBHUHQ010000015.1"/>
</dbReference>
<organism evidence="1 2">
    <name type="scientific">Ornithinibacillus salinisoli</name>
    <dbReference type="NCBI Taxonomy" id="1848459"/>
    <lineage>
        <taxon>Bacteria</taxon>
        <taxon>Bacillati</taxon>
        <taxon>Bacillota</taxon>
        <taxon>Bacilli</taxon>
        <taxon>Bacillales</taxon>
        <taxon>Bacillaceae</taxon>
        <taxon>Ornithinibacillus</taxon>
    </lineage>
</organism>
<name>A0ABW4VYP4_9BACI</name>
<gene>
    <name evidence="1" type="ORF">ACFSJF_10600</name>
</gene>
<dbReference type="InterPro" id="IPR004027">
    <property type="entry name" value="SEC_C_motif"/>
</dbReference>
<protein>
    <submittedName>
        <fullName evidence="1">YecA family protein</fullName>
    </submittedName>
</protein>
<evidence type="ECO:0000313" key="1">
    <source>
        <dbReference type="EMBL" id="MFD2044717.1"/>
    </source>
</evidence>